<dbReference type="RefSeq" id="WP_347326304.1">
    <property type="nucleotide sequence ID" value="NZ_JBCGUH010000010.1"/>
</dbReference>
<evidence type="ECO:0000256" key="1">
    <source>
        <dbReference type="SAM" id="Phobius"/>
    </source>
</evidence>
<sequence length="136" mass="15930">MPRERSALTTILYIVGAIILLAVIRQFVPDTIKILANLCWFLIPPAIGYVLWHGEKQKQRRWFEHQLLRVAEHTHNRFTPTDVSIMTPMTVYQAGRLLQDMQRRGVLRLTVTEHGQYAYEFWKLAPHDMQVAGRSF</sequence>
<comment type="caution">
    <text evidence="2">The sequence shown here is derived from an EMBL/GenBank/DDBJ whole genome shotgun (WGS) entry which is preliminary data.</text>
</comment>
<reference evidence="3" key="1">
    <citation type="journal article" date="2019" name="Int. J. Syst. Evol. Microbiol.">
        <title>The Global Catalogue of Microorganisms (GCM) 10K type strain sequencing project: providing services to taxonomists for standard genome sequencing and annotation.</title>
        <authorList>
            <consortium name="The Broad Institute Genomics Platform"/>
            <consortium name="The Broad Institute Genome Sequencing Center for Infectious Disease"/>
            <person name="Wu L."/>
            <person name="Ma J."/>
        </authorList>
    </citation>
    <scope>NUCLEOTIDE SEQUENCE [LARGE SCALE GENOMIC DNA]</scope>
    <source>
        <strain evidence="3">CCUG 54950</strain>
    </source>
</reference>
<feature type="transmembrane region" description="Helical" evidence="1">
    <location>
        <begin position="7"/>
        <end position="28"/>
    </location>
</feature>
<evidence type="ECO:0000313" key="2">
    <source>
        <dbReference type="EMBL" id="MFD1884364.1"/>
    </source>
</evidence>
<feature type="transmembrane region" description="Helical" evidence="1">
    <location>
        <begin position="34"/>
        <end position="52"/>
    </location>
</feature>
<keyword evidence="3" id="KW-1185">Reference proteome</keyword>
<organism evidence="2 3">
    <name type="scientific">Paenibacillus wenxiniae</name>
    <dbReference type="NCBI Taxonomy" id="1636843"/>
    <lineage>
        <taxon>Bacteria</taxon>
        <taxon>Bacillati</taxon>
        <taxon>Bacillota</taxon>
        <taxon>Bacilli</taxon>
        <taxon>Bacillales</taxon>
        <taxon>Paenibacillaceae</taxon>
        <taxon>Paenibacillus</taxon>
    </lineage>
</organism>
<keyword evidence="1" id="KW-0472">Membrane</keyword>
<keyword evidence="1" id="KW-0812">Transmembrane</keyword>
<name>A0ABW4RDN1_9BACL</name>
<protein>
    <submittedName>
        <fullName evidence="2">Uncharacterized protein</fullName>
    </submittedName>
</protein>
<dbReference type="Proteomes" id="UP001597233">
    <property type="component" value="Unassembled WGS sequence"/>
</dbReference>
<keyword evidence="1" id="KW-1133">Transmembrane helix</keyword>
<gene>
    <name evidence="2" type="ORF">ACFSC9_02415</name>
</gene>
<proteinExistence type="predicted"/>
<evidence type="ECO:0000313" key="3">
    <source>
        <dbReference type="Proteomes" id="UP001597233"/>
    </source>
</evidence>
<accession>A0ABW4RDN1</accession>
<dbReference type="EMBL" id="JBHUEH010000009">
    <property type="protein sequence ID" value="MFD1884364.1"/>
    <property type="molecule type" value="Genomic_DNA"/>
</dbReference>